<dbReference type="RefSeq" id="WP_068124301.1">
    <property type="nucleotide sequence ID" value="NZ_CCXJ01000702.1"/>
</dbReference>
<feature type="chain" id="PRO_5045173511" evidence="2">
    <location>
        <begin position="25"/>
        <end position="332"/>
    </location>
</feature>
<accession>A0ABT9NQF8</accession>
<dbReference type="InterPro" id="IPR050902">
    <property type="entry name" value="ABC_Transporter_SBP"/>
</dbReference>
<dbReference type="Gene3D" id="3.40.50.1980">
    <property type="entry name" value="Nitrogenase molybdenum iron protein domain"/>
    <property type="match status" value="2"/>
</dbReference>
<dbReference type="Pfam" id="PF01497">
    <property type="entry name" value="Peripla_BP_2"/>
    <property type="match status" value="1"/>
</dbReference>
<feature type="domain" description="Fe/B12 periplasmic-binding" evidence="3">
    <location>
        <begin position="59"/>
        <end position="332"/>
    </location>
</feature>
<dbReference type="SUPFAM" id="SSF53807">
    <property type="entry name" value="Helical backbone' metal receptor"/>
    <property type="match status" value="1"/>
</dbReference>
<evidence type="ECO:0000313" key="5">
    <source>
        <dbReference type="Proteomes" id="UP001240447"/>
    </source>
</evidence>
<evidence type="ECO:0000256" key="2">
    <source>
        <dbReference type="SAM" id="SignalP"/>
    </source>
</evidence>
<evidence type="ECO:0000259" key="3">
    <source>
        <dbReference type="PROSITE" id="PS50983"/>
    </source>
</evidence>
<evidence type="ECO:0000313" key="4">
    <source>
        <dbReference type="EMBL" id="MDP9822668.1"/>
    </source>
</evidence>
<gene>
    <name evidence="4" type="ORF">J2S59_002477</name>
</gene>
<evidence type="ECO:0000256" key="1">
    <source>
        <dbReference type="ARBA" id="ARBA00008814"/>
    </source>
</evidence>
<dbReference type="PROSITE" id="PS51257">
    <property type="entry name" value="PROKAR_LIPOPROTEIN"/>
    <property type="match status" value="1"/>
</dbReference>
<dbReference type="EMBL" id="JAUSQM010000001">
    <property type="protein sequence ID" value="MDP9822668.1"/>
    <property type="molecule type" value="Genomic_DNA"/>
</dbReference>
<reference evidence="4 5" key="1">
    <citation type="submission" date="2023-07" db="EMBL/GenBank/DDBJ databases">
        <title>Sequencing the genomes of 1000 actinobacteria strains.</title>
        <authorList>
            <person name="Klenk H.-P."/>
        </authorList>
    </citation>
    <scope>NUCLEOTIDE SEQUENCE [LARGE SCALE GENOMIC DNA]</scope>
    <source>
        <strain evidence="4 5">GD13</strain>
    </source>
</reference>
<dbReference type="PANTHER" id="PTHR30535">
    <property type="entry name" value="VITAMIN B12-BINDING PROTEIN"/>
    <property type="match status" value="1"/>
</dbReference>
<dbReference type="PANTHER" id="PTHR30535:SF7">
    <property type="entry name" value="IRON(III) DICITRATE-BINDING PROTEIN"/>
    <property type="match status" value="1"/>
</dbReference>
<comment type="caution">
    <text evidence="4">The sequence shown here is derived from an EMBL/GenBank/DDBJ whole genome shotgun (WGS) entry which is preliminary data.</text>
</comment>
<proteinExistence type="inferred from homology"/>
<protein>
    <submittedName>
        <fullName evidence="4">Iron complex transport system substrate-binding protein</fullName>
    </submittedName>
</protein>
<keyword evidence="2" id="KW-0732">Signal</keyword>
<organism evidence="4 5">
    <name type="scientific">Nocardioides massiliensis</name>
    <dbReference type="NCBI Taxonomy" id="1325935"/>
    <lineage>
        <taxon>Bacteria</taxon>
        <taxon>Bacillati</taxon>
        <taxon>Actinomycetota</taxon>
        <taxon>Actinomycetes</taxon>
        <taxon>Propionibacteriales</taxon>
        <taxon>Nocardioidaceae</taxon>
        <taxon>Nocardioides</taxon>
    </lineage>
</organism>
<feature type="signal peptide" evidence="2">
    <location>
        <begin position="1"/>
        <end position="24"/>
    </location>
</feature>
<keyword evidence="5" id="KW-1185">Reference proteome</keyword>
<dbReference type="InterPro" id="IPR002491">
    <property type="entry name" value="ABC_transptr_periplasmic_BD"/>
</dbReference>
<dbReference type="PROSITE" id="PS50983">
    <property type="entry name" value="FE_B12_PBP"/>
    <property type="match status" value="1"/>
</dbReference>
<sequence length="332" mass="35823">MPHRWLRRLVPVVSFALGGALLLAACGEPGQQEVAAEGNYPVTVENCGAEVTFEQAPERLVLLKSASVTYLDALGVLDRAVARAGEYPPDYYDADTLATLVDIPLLTDRTDTSGHLQISKEAVLEQEPDLVFGSVDNLERGTLEAVGIPLLEEPALCPSWAAEPTWDDIYDQMRMYGEVFDVRELAEEKAGELEAEVESITVEPREGDVTTAAVLYPTVGGGVTYAYGTHSMAHAQLESAGLENVFGDVDQRVFEIGVEELLGRDPDVLVLLHSDGDPQAVEGAVTSLPGADDLGAVREGRLITQLFNYTEPATPLTIEGLRKLVDALESMQ</sequence>
<name>A0ABT9NQF8_9ACTN</name>
<dbReference type="Proteomes" id="UP001240447">
    <property type="component" value="Unassembled WGS sequence"/>
</dbReference>
<comment type="similarity">
    <text evidence="1">Belongs to the bacterial solute-binding protein 8 family.</text>
</comment>